<dbReference type="Pfam" id="PF07117">
    <property type="entry name" value="DUF1373"/>
    <property type="match status" value="1"/>
</dbReference>
<name>A0A9Q0E670_9TELE</name>
<dbReference type="OrthoDB" id="8963909at2759"/>
<feature type="compositionally biased region" description="Polar residues" evidence="1">
    <location>
        <begin position="30"/>
        <end position="45"/>
    </location>
</feature>
<gene>
    <name evidence="2" type="ORF">NHX12_031924</name>
</gene>
<feature type="region of interest" description="Disordered" evidence="1">
    <location>
        <begin position="85"/>
        <end position="142"/>
    </location>
</feature>
<organism evidence="2 3">
    <name type="scientific">Muraenolepis orangiensis</name>
    <name type="common">Patagonian moray cod</name>
    <dbReference type="NCBI Taxonomy" id="630683"/>
    <lineage>
        <taxon>Eukaryota</taxon>
        <taxon>Metazoa</taxon>
        <taxon>Chordata</taxon>
        <taxon>Craniata</taxon>
        <taxon>Vertebrata</taxon>
        <taxon>Euteleostomi</taxon>
        <taxon>Actinopterygii</taxon>
        <taxon>Neopterygii</taxon>
        <taxon>Teleostei</taxon>
        <taxon>Neoteleostei</taxon>
        <taxon>Acanthomorphata</taxon>
        <taxon>Zeiogadaria</taxon>
        <taxon>Gadariae</taxon>
        <taxon>Gadiformes</taxon>
        <taxon>Muraenolepidoidei</taxon>
        <taxon>Muraenolepididae</taxon>
        <taxon>Muraenolepis</taxon>
    </lineage>
</organism>
<dbReference type="Proteomes" id="UP001148018">
    <property type="component" value="Unassembled WGS sequence"/>
</dbReference>
<comment type="caution">
    <text evidence="2">The sequence shown here is derived from an EMBL/GenBank/DDBJ whole genome shotgun (WGS) entry which is preliminary data.</text>
</comment>
<proteinExistence type="predicted"/>
<feature type="region of interest" description="Disordered" evidence="1">
    <location>
        <begin position="25"/>
        <end position="48"/>
    </location>
</feature>
<feature type="region of interest" description="Disordered" evidence="1">
    <location>
        <begin position="177"/>
        <end position="201"/>
    </location>
</feature>
<dbReference type="InterPro" id="IPR009803">
    <property type="entry name" value="DUF1373"/>
</dbReference>
<dbReference type="AlphaFoldDB" id="A0A9Q0E670"/>
<sequence length="201" mass="21435">MSLHWLQIAACPEAFPGSLEAFTGDESFHGSGSQNPSPTLTDYSGSQGGVAYRGEDHVVYVSGSTSQEGDAGPWTWFPMSGDSDAAKGGLDSNRGYSRNEGNPAWANNEGQDSGANDPIPDWAQGSSEDPEEDGPVLSDVSDLEPVYSFSSRSRYQQASKRFVQSRYTPGEVWVPFPSRPVAKYEPVLPGSPGKGSTKAGY</sequence>
<protein>
    <submittedName>
        <fullName evidence="2">Uncharacterized protein</fullName>
    </submittedName>
</protein>
<evidence type="ECO:0000313" key="2">
    <source>
        <dbReference type="EMBL" id="KAJ3600951.1"/>
    </source>
</evidence>
<evidence type="ECO:0000313" key="3">
    <source>
        <dbReference type="Proteomes" id="UP001148018"/>
    </source>
</evidence>
<accession>A0A9Q0E670</accession>
<keyword evidence="3" id="KW-1185">Reference proteome</keyword>
<dbReference type="EMBL" id="JANIIK010000047">
    <property type="protein sequence ID" value="KAJ3600951.1"/>
    <property type="molecule type" value="Genomic_DNA"/>
</dbReference>
<evidence type="ECO:0000256" key="1">
    <source>
        <dbReference type="SAM" id="MobiDB-lite"/>
    </source>
</evidence>
<reference evidence="2" key="1">
    <citation type="submission" date="2022-07" db="EMBL/GenBank/DDBJ databases">
        <title>Chromosome-level genome of Muraenolepis orangiensis.</title>
        <authorList>
            <person name="Kim J."/>
        </authorList>
    </citation>
    <scope>NUCLEOTIDE SEQUENCE</scope>
    <source>
        <strain evidence="2">KU_S4_2022</strain>
        <tissue evidence="2">Muscle</tissue>
    </source>
</reference>